<keyword evidence="3" id="KW-0804">Transcription</keyword>
<reference evidence="5 6" key="1">
    <citation type="journal article" date="2011" name="J. Bacteriol.">
        <title>Genome sequences of Salmonella enterica serovar typhimurium, Choleraesuis, Dublin, and Gallinarum strains of well- defined virulence in food-producing animals.</title>
        <authorList>
            <person name="Richardson E.J."/>
            <person name="Limaye B."/>
            <person name="Inamdar H."/>
            <person name="Datta A."/>
            <person name="Manjari K.S."/>
            <person name="Pullinger G.D."/>
            <person name="Thomson N.R."/>
            <person name="Joshi R.R."/>
            <person name="Watson M."/>
            <person name="Stevens M.P."/>
        </authorList>
    </citation>
    <scope>NUCLEOTIDE SEQUENCE [LARGE SCALE GENOMIC DNA]</scope>
    <source>
        <strain evidence="6">4/74</strain>
    </source>
</reference>
<feature type="domain" description="HTH araC/xylS-type" evidence="4">
    <location>
        <begin position="16"/>
        <end position="114"/>
    </location>
</feature>
<dbReference type="SMART" id="SM00871">
    <property type="entry name" value="AraC_E_bind"/>
    <property type="match status" value="1"/>
</dbReference>
<dbReference type="PRINTS" id="PR00032">
    <property type="entry name" value="HTHARAC"/>
</dbReference>
<dbReference type="FunFam" id="1.10.10.60:FF:000013">
    <property type="entry name" value="DNA-binding transcriptional activator MarA"/>
    <property type="match status" value="1"/>
</dbReference>
<dbReference type="PROSITE" id="PS01124">
    <property type="entry name" value="HTH_ARAC_FAMILY_2"/>
    <property type="match status" value="1"/>
</dbReference>
<gene>
    <name evidence="5" type="primary">rob</name>
    <name evidence="5" type="ordered locus">STM474_4792</name>
</gene>
<dbReference type="PANTHER" id="PTHR47504:SF5">
    <property type="entry name" value="RIGHT ORIGIN-BINDING PROTEIN"/>
    <property type="match status" value="1"/>
</dbReference>
<dbReference type="EMBL" id="CP002487">
    <property type="protein sequence ID" value="ADX20357.1"/>
    <property type="molecule type" value="Genomic_DNA"/>
</dbReference>
<dbReference type="Gene3D" id="3.20.80.10">
    <property type="entry name" value="Regulatory factor, effector binding domain"/>
    <property type="match status" value="1"/>
</dbReference>
<dbReference type="AlphaFoldDB" id="E8XDC0"/>
<evidence type="ECO:0000256" key="2">
    <source>
        <dbReference type="ARBA" id="ARBA00023125"/>
    </source>
</evidence>
<sequence length="297" mass="34227">MLKGWGYFMDQAGIIRDLLIWLEGHLDQPLSLDNVAAKAGYSKWHLQRMFKDVTGHAIGAYIRARRLSKSAVALRLTARPILDIALQYRFDSQQTFTRAFKKQFSQTPALYRRSSEWSAFGIRPPLRLGEFTVPEHQFVTLEDTPLLGVTQSYSCSLEQISDFRHEMRVQFWHDFLGHSPTIPPVLYGLNETRPSMEKDDEQEVFYTTALPQEQADGYVQSAHPVLLQGGEYVMFTYEGLGTGVQDFILTVYGTCMPMLNLTRRKGQDIERYYPSEDTKTGDRPINLRCEFLIPIRR</sequence>
<keyword evidence="1" id="KW-0805">Transcription regulation</keyword>
<dbReference type="InterPro" id="IPR050959">
    <property type="entry name" value="MarA-like"/>
</dbReference>
<dbReference type="InterPro" id="IPR009057">
    <property type="entry name" value="Homeodomain-like_sf"/>
</dbReference>
<dbReference type="InterPro" id="IPR018060">
    <property type="entry name" value="HTH_AraC"/>
</dbReference>
<dbReference type="Pfam" id="PF06445">
    <property type="entry name" value="GyrI-like"/>
    <property type="match status" value="1"/>
</dbReference>
<dbReference type="Gene3D" id="1.10.10.60">
    <property type="entry name" value="Homeodomain-like"/>
    <property type="match status" value="2"/>
</dbReference>
<dbReference type="Proteomes" id="UP000008978">
    <property type="component" value="Chromosome"/>
</dbReference>
<dbReference type="InterPro" id="IPR058147">
    <property type="entry name" value="Rob"/>
</dbReference>
<dbReference type="InterPro" id="IPR010499">
    <property type="entry name" value="AraC_E-bd"/>
</dbReference>
<dbReference type="GO" id="GO:0043565">
    <property type="term" value="F:sequence-specific DNA binding"/>
    <property type="evidence" value="ECO:0007669"/>
    <property type="project" value="InterPro"/>
</dbReference>
<keyword evidence="2" id="KW-0238">DNA-binding</keyword>
<dbReference type="PATRIC" id="fig|909946.3.peg.4876"/>
<dbReference type="NCBIfam" id="NF012228">
    <property type="entry name" value="RobA_TF"/>
    <property type="match status" value="1"/>
</dbReference>
<dbReference type="KEGG" id="seb:STM474_4792"/>
<dbReference type="NCBIfam" id="NF011701">
    <property type="entry name" value="PRK15121.1"/>
    <property type="match status" value="1"/>
</dbReference>
<dbReference type="InterPro" id="IPR029442">
    <property type="entry name" value="GyrI-like"/>
</dbReference>
<evidence type="ECO:0000313" key="6">
    <source>
        <dbReference type="Proteomes" id="UP000008978"/>
    </source>
</evidence>
<dbReference type="HOGENOM" id="CLU_000445_81_1_6"/>
<accession>E8XDC0</accession>
<organism evidence="5 6">
    <name type="scientific">Salmonella typhimurium (strain 4/74)</name>
    <dbReference type="NCBI Taxonomy" id="909946"/>
    <lineage>
        <taxon>Bacteria</taxon>
        <taxon>Pseudomonadati</taxon>
        <taxon>Pseudomonadota</taxon>
        <taxon>Gammaproteobacteria</taxon>
        <taxon>Enterobacterales</taxon>
        <taxon>Enterobacteriaceae</taxon>
        <taxon>Salmonella</taxon>
    </lineage>
</organism>
<dbReference type="Pfam" id="PF12833">
    <property type="entry name" value="HTH_18"/>
    <property type="match status" value="1"/>
</dbReference>
<evidence type="ECO:0000256" key="3">
    <source>
        <dbReference type="ARBA" id="ARBA00023163"/>
    </source>
</evidence>
<proteinExistence type="predicted"/>
<name>E8XDC0_SALT4</name>
<dbReference type="SUPFAM" id="SSF46689">
    <property type="entry name" value="Homeodomain-like"/>
    <property type="match status" value="2"/>
</dbReference>
<protein>
    <submittedName>
        <fullName evidence="5">Right origin-binding protein</fullName>
    </submittedName>
</protein>
<evidence type="ECO:0000256" key="1">
    <source>
        <dbReference type="ARBA" id="ARBA00023015"/>
    </source>
</evidence>
<dbReference type="InterPro" id="IPR018062">
    <property type="entry name" value="HTH_AraC-typ_CS"/>
</dbReference>
<dbReference type="SUPFAM" id="SSF55136">
    <property type="entry name" value="Probable bacterial effector-binding domain"/>
    <property type="match status" value="1"/>
</dbReference>
<dbReference type="PANTHER" id="PTHR47504">
    <property type="entry name" value="RIGHT ORIGIN-BINDING PROTEIN"/>
    <property type="match status" value="1"/>
</dbReference>
<dbReference type="PROSITE" id="PS00041">
    <property type="entry name" value="HTH_ARAC_FAMILY_1"/>
    <property type="match status" value="1"/>
</dbReference>
<dbReference type="InterPro" id="IPR020449">
    <property type="entry name" value="Tscrpt_reg_AraC-type_HTH"/>
</dbReference>
<evidence type="ECO:0000259" key="4">
    <source>
        <dbReference type="PROSITE" id="PS01124"/>
    </source>
</evidence>
<dbReference type="InterPro" id="IPR011256">
    <property type="entry name" value="Reg_factor_effector_dom_sf"/>
</dbReference>
<dbReference type="GO" id="GO:0003700">
    <property type="term" value="F:DNA-binding transcription factor activity"/>
    <property type="evidence" value="ECO:0007669"/>
    <property type="project" value="InterPro"/>
</dbReference>
<dbReference type="FunFam" id="1.10.10.60:FF:000030">
    <property type="entry name" value="DNA-binding transcriptional regulator SoxS"/>
    <property type="match status" value="1"/>
</dbReference>
<dbReference type="SMART" id="SM00342">
    <property type="entry name" value="HTH_ARAC"/>
    <property type="match status" value="1"/>
</dbReference>
<evidence type="ECO:0000313" key="5">
    <source>
        <dbReference type="EMBL" id="ADX20357.1"/>
    </source>
</evidence>